<evidence type="ECO:0000313" key="2">
    <source>
        <dbReference type="Proteomes" id="UP000245708"/>
    </source>
</evidence>
<dbReference type="RefSeq" id="WP_109664727.1">
    <property type="nucleotide sequence ID" value="NZ_QGGW01000001.1"/>
</dbReference>
<dbReference type="InterPro" id="IPR003737">
    <property type="entry name" value="GlcNAc_PI_deacetylase-related"/>
</dbReference>
<proteinExistence type="predicted"/>
<dbReference type="InterPro" id="IPR029062">
    <property type="entry name" value="Class_I_gatase-like"/>
</dbReference>
<dbReference type="AlphaFoldDB" id="A0A316GNX1"/>
<dbReference type="OrthoDB" id="9759749at2"/>
<accession>A0A316GNX1</accession>
<sequence>MPNPIQTRILSEAQDPLIARIWRAMAGLRSVVGFMNTGAHPDDETSAMLAALWLRDGVNLSYACSTRGEGGQNDIGLEAGSDLGTLRTAEMERAAEVLDMRLYWHGQSAEDSITDFRFSKSGAETMDIWGRARLMARFVEILRIDRPDIICPTFLDIPGQHGHHRAMTAAAHAVIAAAADPGFAGSDLPVWQVSKLYLPAWSGAGGAYDDEVPPPPATVTVAGRGRDPMLGMSHARMGQWSRQFHRTQGMGSWVAVGAERDWPLHLAWSRVGADSDGVTDNLPRTLGDLGLDAAQQALDAALAAFPDLPAMCRAASRAFSMLDTAPVAPVHAHRVSRKMAQLARLIRLTSGVEARARPARSLIAPGETVAVSVEIAELPGVFAEIALVPAPGLSVTPEGLAAASDAPPTDPYPDSYDPLSPRAPALSVALTVKGVTSHSAVPFEVPLVTLPGTRAHLSEARAFVNLATPARRIDLSVGARSPGAPAFDLPAGWAQDWVGDAVTLTLPENVPEGLRVLPLTLDGQPARTLRKIAHDHVPLRVNHAPAVVSVGLAHVALPDARIAYIGAGNDRAAVWLRAAGMDVTDLEDVGLARPDAFDGFDTVLVGVFAYRFRPALKPAVGRLNDWVRAGGTLVTLYHRPWDDWTPEATPPARLEIGQPSLRWRITDAKAAVEVLEPDHPVLTGPNTITQTDWQGWHKERGLYFAKSWAPEYTSILRMADPDELPLDGGLLVGAVGRGCHAHVALNLHHQMACLVPGAYRLMANLLGLRGRG</sequence>
<dbReference type="Pfam" id="PF02585">
    <property type="entry name" value="PIG-L"/>
    <property type="match status" value="1"/>
</dbReference>
<dbReference type="EMBL" id="QGGW01000001">
    <property type="protein sequence ID" value="PWK62358.1"/>
    <property type="molecule type" value="Genomic_DNA"/>
</dbReference>
<keyword evidence="2" id="KW-1185">Reference proteome</keyword>
<dbReference type="SUPFAM" id="SSF102588">
    <property type="entry name" value="LmbE-like"/>
    <property type="match status" value="1"/>
</dbReference>
<dbReference type="SUPFAM" id="SSF52317">
    <property type="entry name" value="Class I glutamine amidotransferase-like"/>
    <property type="match status" value="1"/>
</dbReference>
<evidence type="ECO:0000313" key="1">
    <source>
        <dbReference type="EMBL" id="PWK62358.1"/>
    </source>
</evidence>
<reference evidence="1 2" key="1">
    <citation type="submission" date="2018-05" db="EMBL/GenBank/DDBJ databases">
        <title>Genomic Encyclopedia of Type Strains, Phase IV (KMG-IV): sequencing the most valuable type-strain genomes for metagenomic binning, comparative biology and taxonomic classification.</title>
        <authorList>
            <person name="Goeker M."/>
        </authorList>
    </citation>
    <scope>NUCLEOTIDE SEQUENCE [LARGE SCALE GENOMIC DNA]</scope>
    <source>
        <strain evidence="1 2">DSM 16097</strain>
    </source>
</reference>
<dbReference type="InterPro" id="IPR024078">
    <property type="entry name" value="LmbE-like_dom_sf"/>
</dbReference>
<organism evidence="1 2">
    <name type="scientific">Roseicyclus mahoneyensis</name>
    <dbReference type="NCBI Taxonomy" id="164332"/>
    <lineage>
        <taxon>Bacteria</taxon>
        <taxon>Pseudomonadati</taxon>
        <taxon>Pseudomonadota</taxon>
        <taxon>Alphaproteobacteria</taxon>
        <taxon>Rhodobacterales</taxon>
        <taxon>Roseobacteraceae</taxon>
        <taxon>Roseicyclus</taxon>
    </lineage>
</organism>
<protein>
    <submittedName>
        <fullName evidence="1">GlcNAc-PI de-N-acetylase</fullName>
    </submittedName>
</protein>
<comment type="caution">
    <text evidence="1">The sequence shown here is derived from an EMBL/GenBank/DDBJ whole genome shotgun (WGS) entry which is preliminary data.</text>
</comment>
<dbReference type="Proteomes" id="UP000245708">
    <property type="component" value="Unassembled WGS sequence"/>
</dbReference>
<gene>
    <name evidence="1" type="ORF">C7455_101384</name>
</gene>
<dbReference type="Gene3D" id="3.40.50.10320">
    <property type="entry name" value="LmbE-like"/>
    <property type="match status" value="1"/>
</dbReference>
<name>A0A316GNX1_9RHOB</name>